<gene>
    <name evidence="3" type="ORF">OFY01_15300</name>
</gene>
<dbReference type="InterPro" id="IPR036388">
    <property type="entry name" value="WH-like_DNA-bd_sf"/>
</dbReference>
<dbReference type="InterPro" id="IPR036390">
    <property type="entry name" value="WH_DNA-bd_sf"/>
</dbReference>
<dbReference type="Gene3D" id="1.10.10.10">
    <property type="entry name" value="Winged helix-like DNA-binding domain superfamily/Winged helix DNA-binding domain"/>
    <property type="match status" value="1"/>
</dbReference>
<dbReference type="PROSITE" id="PS50995">
    <property type="entry name" value="HTH_MARR_2"/>
    <property type="match status" value="1"/>
</dbReference>
<organism evidence="3 4">
    <name type="scientific">Streptomyces beihaiensis</name>
    <dbReference type="NCBI Taxonomy" id="2984495"/>
    <lineage>
        <taxon>Bacteria</taxon>
        <taxon>Bacillati</taxon>
        <taxon>Actinomycetota</taxon>
        <taxon>Actinomycetes</taxon>
        <taxon>Kitasatosporales</taxon>
        <taxon>Streptomycetaceae</taxon>
        <taxon>Streptomyces</taxon>
    </lineage>
</organism>
<dbReference type="PANTHER" id="PTHR33164">
    <property type="entry name" value="TRANSCRIPTIONAL REGULATOR, MARR FAMILY"/>
    <property type="match status" value="1"/>
</dbReference>
<feature type="signal peptide" evidence="1">
    <location>
        <begin position="1"/>
        <end position="17"/>
    </location>
</feature>
<dbReference type="InterPro" id="IPR000835">
    <property type="entry name" value="HTH_MarR-typ"/>
</dbReference>
<evidence type="ECO:0000313" key="3">
    <source>
        <dbReference type="EMBL" id="MCX3061101.1"/>
    </source>
</evidence>
<protein>
    <submittedName>
        <fullName evidence="3">MarR family transcriptional regulator</fullName>
    </submittedName>
</protein>
<evidence type="ECO:0000256" key="1">
    <source>
        <dbReference type="SAM" id="SignalP"/>
    </source>
</evidence>
<dbReference type="PANTHER" id="PTHR33164:SF43">
    <property type="entry name" value="HTH-TYPE TRANSCRIPTIONAL REPRESSOR YETL"/>
    <property type="match status" value="1"/>
</dbReference>
<name>A0ABT3TVP4_9ACTN</name>
<dbReference type="EMBL" id="JAPHNL010000157">
    <property type="protein sequence ID" value="MCX3061101.1"/>
    <property type="molecule type" value="Genomic_DNA"/>
</dbReference>
<sequence>MSLAPLMALGAVALSSAQEPATVGTVARRLGVTASSASRLLTHLERSALVSRASQTGDRRIGHLRATEAGRNMWEQASRTLASELDAAFNTLAFDEKYAHIVARLCRAEAAPRAEEPPSA</sequence>
<evidence type="ECO:0000259" key="2">
    <source>
        <dbReference type="PROSITE" id="PS50995"/>
    </source>
</evidence>
<keyword evidence="4" id="KW-1185">Reference proteome</keyword>
<evidence type="ECO:0000313" key="4">
    <source>
        <dbReference type="Proteomes" id="UP001163064"/>
    </source>
</evidence>
<reference evidence="3" key="1">
    <citation type="submission" date="2022-10" db="EMBL/GenBank/DDBJ databases">
        <title>Streptomyces beihaiensis sp. nov., a chitin degrading actinobacterium, isolated from shrimp pond soil.</title>
        <authorList>
            <person name="Xie J."/>
            <person name="Shen N."/>
        </authorList>
    </citation>
    <scope>NUCLEOTIDE SEQUENCE</scope>
    <source>
        <strain evidence="3">GXMU-J5</strain>
    </source>
</reference>
<dbReference type="Pfam" id="PF12802">
    <property type="entry name" value="MarR_2"/>
    <property type="match status" value="1"/>
</dbReference>
<feature type="chain" id="PRO_5046861814" evidence="1">
    <location>
        <begin position="18"/>
        <end position="120"/>
    </location>
</feature>
<proteinExistence type="predicted"/>
<accession>A0ABT3TVP4</accession>
<dbReference type="Proteomes" id="UP001163064">
    <property type="component" value="Unassembled WGS sequence"/>
</dbReference>
<dbReference type="SMART" id="SM00347">
    <property type="entry name" value="HTH_MARR"/>
    <property type="match status" value="1"/>
</dbReference>
<feature type="domain" description="HTH marR-type" evidence="2">
    <location>
        <begin position="1"/>
        <end position="110"/>
    </location>
</feature>
<dbReference type="RefSeq" id="WP_266600187.1">
    <property type="nucleotide sequence ID" value="NZ_JAPHNL010000157.1"/>
</dbReference>
<dbReference type="InterPro" id="IPR039422">
    <property type="entry name" value="MarR/SlyA-like"/>
</dbReference>
<comment type="caution">
    <text evidence="3">The sequence shown here is derived from an EMBL/GenBank/DDBJ whole genome shotgun (WGS) entry which is preliminary data.</text>
</comment>
<dbReference type="SUPFAM" id="SSF46785">
    <property type="entry name" value="Winged helix' DNA-binding domain"/>
    <property type="match status" value="1"/>
</dbReference>
<keyword evidence="1" id="KW-0732">Signal</keyword>